<dbReference type="Gene3D" id="1.10.1200.10">
    <property type="entry name" value="ACP-like"/>
    <property type="match status" value="4"/>
</dbReference>
<dbReference type="InterPro" id="IPR020807">
    <property type="entry name" value="PKS_DH"/>
</dbReference>
<dbReference type="PROSITE" id="PS52004">
    <property type="entry name" value="KS3_2"/>
    <property type="match status" value="4"/>
</dbReference>
<dbReference type="EMBL" id="CP034550">
    <property type="protein sequence ID" value="QFZ19216.1"/>
    <property type="molecule type" value="Genomic_DNA"/>
</dbReference>
<dbReference type="FunFam" id="3.40.47.10:FF:000019">
    <property type="entry name" value="Polyketide synthase type I"/>
    <property type="match status" value="3"/>
</dbReference>
<evidence type="ECO:0000256" key="12">
    <source>
        <dbReference type="PROSITE-ProRule" id="PRU01363"/>
    </source>
</evidence>
<dbReference type="PANTHER" id="PTHR43775:SF51">
    <property type="entry name" value="INACTIVE PHENOLPHTHIOCEROL SYNTHESIS POLYKETIDE SYNTHASE TYPE I PKS1-RELATED"/>
    <property type="match status" value="1"/>
</dbReference>
<dbReference type="InterPro" id="IPR049551">
    <property type="entry name" value="PKS_DH_C"/>
</dbReference>
<feature type="region of interest" description="N-terminal hotdog fold" evidence="12">
    <location>
        <begin position="1883"/>
        <end position="1990"/>
    </location>
</feature>
<keyword evidence="6" id="KW-0012">Acyltransferase</keyword>
<evidence type="ECO:0000256" key="13">
    <source>
        <dbReference type="SAM" id="MobiDB-lite"/>
    </source>
</evidence>
<dbReference type="Pfam" id="PF08659">
    <property type="entry name" value="KR"/>
    <property type="match status" value="3"/>
</dbReference>
<dbReference type="PROSITE" id="PS51257">
    <property type="entry name" value="PROKAR_LIPOPROTEIN"/>
    <property type="match status" value="1"/>
</dbReference>
<dbReference type="SMART" id="SM00822">
    <property type="entry name" value="PKS_KR"/>
    <property type="match status" value="3"/>
</dbReference>
<reference evidence="18" key="1">
    <citation type="journal article" date="2021" name="Curr. Microbiol.">
        <title>Complete genome of nocamycin-producing strain Saccharothrix syringae NRRL B-16468 reveals the biosynthetic potential for secondary metabolites.</title>
        <authorList>
            <person name="Mo X."/>
            <person name="Yang S."/>
        </authorList>
    </citation>
    <scope>NUCLEOTIDE SEQUENCE [LARGE SCALE GENOMIC DNA]</scope>
    <source>
        <strain evidence="18">ATCC 51364 / DSM 43886 / JCM 6844 / KCTC 9398 / NBRC 14523 / NRRL B-16468 / INA 2240</strain>
    </source>
</reference>
<dbReference type="Gene3D" id="3.40.47.10">
    <property type="match status" value="4"/>
</dbReference>
<comment type="function">
    <text evidence="8">Involved in the biosynthesis of antibiotic erythromycin via the biosynthesis of its aglycone precursor, 6-deoxyerythronolide B (6-dEB).</text>
</comment>
<protein>
    <recommendedName>
        <fullName evidence="11">6-deoxyerythronolide-B synthase</fullName>
        <ecNumber evidence="11">2.3.1.94</ecNumber>
    </recommendedName>
</protein>
<feature type="region of interest" description="C-terminal hotdog fold" evidence="12">
    <location>
        <begin position="2004"/>
        <end position="2139"/>
    </location>
</feature>
<feature type="region of interest" description="C-terminal hotdog fold" evidence="12">
    <location>
        <begin position="5223"/>
        <end position="5347"/>
    </location>
</feature>
<keyword evidence="1" id="KW-0596">Phosphopantetheine</keyword>
<dbReference type="InterPro" id="IPR042104">
    <property type="entry name" value="PKS_dehydratase_sf"/>
</dbReference>
<name>A0A5Q0GYT3_SACSY</name>
<dbReference type="CDD" id="cd00833">
    <property type="entry name" value="PKS"/>
    <property type="match status" value="4"/>
</dbReference>
<dbReference type="SMART" id="SM01294">
    <property type="entry name" value="PKS_PP_betabranch"/>
    <property type="match status" value="4"/>
</dbReference>
<feature type="active site" description="Proton donor; for dehydratase activity" evidence="12">
    <location>
        <position position="3677"/>
    </location>
</feature>
<gene>
    <name evidence="17" type="ORF">EKG83_18775</name>
</gene>
<dbReference type="EC" id="2.3.1.94" evidence="11"/>
<dbReference type="InterPro" id="IPR018201">
    <property type="entry name" value="Ketoacyl_synth_AS"/>
</dbReference>
<feature type="compositionally biased region" description="Low complexity" evidence="13">
    <location>
        <begin position="894"/>
        <end position="918"/>
    </location>
</feature>
<feature type="active site" description="Proton acceptor; for dehydratase activity" evidence="12">
    <location>
        <position position="3521"/>
    </location>
</feature>
<evidence type="ECO:0000256" key="10">
    <source>
        <dbReference type="ARBA" id="ARBA00063272"/>
    </source>
</evidence>
<accession>A0A5Q0GYT3</accession>
<dbReference type="InterPro" id="IPR016036">
    <property type="entry name" value="Malonyl_transacylase_ACP-bd"/>
</dbReference>
<dbReference type="SMART" id="SM00825">
    <property type="entry name" value="PKS_KS"/>
    <property type="match status" value="4"/>
</dbReference>
<feature type="domain" description="PKS/mFAS DH" evidence="16">
    <location>
        <begin position="5102"/>
        <end position="5347"/>
    </location>
</feature>
<dbReference type="SMART" id="SM00827">
    <property type="entry name" value="PKS_AT"/>
    <property type="match status" value="4"/>
</dbReference>
<dbReference type="SUPFAM" id="SSF55048">
    <property type="entry name" value="Probable ACP-binding domain of malonyl-CoA ACP transacylase"/>
    <property type="match status" value="4"/>
</dbReference>
<feature type="domain" description="Carrier" evidence="14">
    <location>
        <begin position="4155"/>
        <end position="4230"/>
    </location>
</feature>
<dbReference type="Pfam" id="PF02801">
    <property type="entry name" value="Ketoacyl-synt_C"/>
    <property type="match status" value="4"/>
</dbReference>
<dbReference type="Pfam" id="PF14765">
    <property type="entry name" value="PS-DH"/>
    <property type="match status" value="3"/>
</dbReference>
<dbReference type="InterPro" id="IPR020806">
    <property type="entry name" value="PKS_PP-bd"/>
</dbReference>
<feature type="region of interest" description="Disordered" evidence="13">
    <location>
        <begin position="1979"/>
        <end position="2004"/>
    </location>
</feature>
<dbReference type="InterPro" id="IPR006162">
    <property type="entry name" value="Ppantetheine_attach_site"/>
</dbReference>
<dbReference type="InterPro" id="IPR049552">
    <property type="entry name" value="PKS_DH_N"/>
</dbReference>
<keyword evidence="2" id="KW-0597">Phosphoprotein</keyword>
<evidence type="ECO:0000313" key="18">
    <source>
        <dbReference type="Proteomes" id="UP000325787"/>
    </source>
</evidence>
<evidence type="ECO:0000259" key="15">
    <source>
        <dbReference type="PROSITE" id="PS52004"/>
    </source>
</evidence>
<dbReference type="SMART" id="SM00826">
    <property type="entry name" value="PKS_DH"/>
    <property type="match status" value="3"/>
</dbReference>
<feature type="domain" description="Ketosynthase family 3 (KS3)" evidence="15">
    <location>
        <begin position="12"/>
        <end position="428"/>
    </location>
</feature>
<evidence type="ECO:0000313" key="17">
    <source>
        <dbReference type="EMBL" id="QFZ19216.1"/>
    </source>
</evidence>
<dbReference type="SMART" id="SM00823">
    <property type="entry name" value="PKS_PP"/>
    <property type="match status" value="4"/>
</dbReference>
<feature type="active site" description="Proton donor; for dehydratase activity" evidence="12">
    <location>
        <position position="2062"/>
    </location>
</feature>
<feature type="region of interest" description="C-terminal hotdog fold" evidence="12">
    <location>
        <begin position="3620"/>
        <end position="3750"/>
    </location>
</feature>
<dbReference type="PROSITE" id="PS00606">
    <property type="entry name" value="KS3_1"/>
    <property type="match status" value="3"/>
</dbReference>
<comment type="catalytic activity">
    <reaction evidence="7">
        <text>6 (S)-methylmalonyl-CoA + propanoyl-CoA + 6 NADPH + 12 H(+) = 6-deoxyerythronolide B + 6 CO2 + 6 NADP(+) + 7 CoA + H2O</text>
        <dbReference type="Rhea" id="RHEA:23068"/>
        <dbReference type="ChEBI" id="CHEBI:15377"/>
        <dbReference type="ChEBI" id="CHEBI:15378"/>
        <dbReference type="ChEBI" id="CHEBI:16089"/>
        <dbReference type="ChEBI" id="CHEBI:16526"/>
        <dbReference type="ChEBI" id="CHEBI:57287"/>
        <dbReference type="ChEBI" id="CHEBI:57327"/>
        <dbReference type="ChEBI" id="CHEBI:57392"/>
        <dbReference type="ChEBI" id="CHEBI:57783"/>
        <dbReference type="ChEBI" id="CHEBI:58349"/>
        <dbReference type="EC" id="2.3.1.94"/>
    </reaction>
</comment>
<dbReference type="Pfam" id="PF00698">
    <property type="entry name" value="Acyl_transf_1"/>
    <property type="match status" value="4"/>
</dbReference>
<dbReference type="InterPro" id="IPR016035">
    <property type="entry name" value="Acyl_Trfase/lysoPLipase"/>
</dbReference>
<feature type="domain" description="Ketosynthase family 3 (KS3)" evidence="15">
    <location>
        <begin position="2627"/>
        <end position="3051"/>
    </location>
</feature>
<feature type="domain" description="PKS/mFAS DH" evidence="16">
    <location>
        <begin position="3489"/>
        <end position="3750"/>
    </location>
</feature>
<dbReference type="InterPro" id="IPR001227">
    <property type="entry name" value="Ac_transferase_dom_sf"/>
</dbReference>
<dbReference type="GO" id="GO:0004315">
    <property type="term" value="F:3-oxoacyl-[acyl-carrier-protein] synthase activity"/>
    <property type="evidence" value="ECO:0007669"/>
    <property type="project" value="InterPro"/>
</dbReference>
<dbReference type="InterPro" id="IPR050091">
    <property type="entry name" value="PKS_NRPS_Biosynth_Enz"/>
</dbReference>
<keyword evidence="5" id="KW-0511">Multifunctional enzyme</keyword>
<dbReference type="InterPro" id="IPR014030">
    <property type="entry name" value="Ketoacyl_synth_N"/>
</dbReference>
<feature type="region of interest" description="Disordered" evidence="13">
    <location>
        <begin position="871"/>
        <end position="918"/>
    </location>
</feature>
<dbReference type="Proteomes" id="UP000325787">
    <property type="component" value="Chromosome"/>
</dbReference>
<dbReference type="RefSeq" id="WP_153278211.1">
    <property type="nucleotide sequence ID" value="NZ_CP034550.1"/>
</dbReference>
<feature type="domain" description="Carrier" evidence="14">
    <location>
        <begin position="2536"/>
        <end position="2611"/>
    </location>
</feature>
<dbReference type="Pfam" id="PF16197">
    <property type="entry name" value="KAsynt_C_assoc"/>
    <property type="match status" value="4"/>
</dbReference>
<dbReference type="InterPro" id="IPR014043">
    <property type="entry name" value="Acyl_transferase_dom"/>
</dbReference>
<dbReference type="Pfam" id="PF21089">
    <property type="entry name" value="PKS_DH_N"/>
    <property type="match status" value="3"/>
</dbReference>
<evidence type="ECO:0000256" key="3">
    <source>
        <dbReference type="ARBA" id="ARBA00022679"/>
    </source>
</evidence>
<evidence type="ECO:0000259" key="16">
    <source>
        <dbReference type="PROSITE" id="PS52019"/>
    </source>
</evidence>
<dbReference type="InterPro" id="IPR049900">
    <property type="entry name" value="PKS_mFAS_DH"/>
</dbReference>
<dbReference type="SUPFAM" id="SSF52151">
    <property type="entry name" value="FabD/lysophospholipase-like"/>
    <property type="match status" value="4"/>
</dbReference>
<dbReference type="InterPro" id="IPR009081">
    <property type="entry name" value="PP-bd_ACP"/>
</dbReference>
<evidence type="ECO:0000256" key="2">
    <source>
        <dbReference type="ARBA" id="ARBA00022553"/>
    </source>
</evidence>
<feature type="compositionally biased region" description="Pro residues" evidence="13">
    <location>
        <begin position="1993"/>
        <end position="2004"/>
    </location>
</feature>
<dbReference type="InterPro" id="IPR020841">
    <property type="entry name" value="PKS_Beta-ketoAc_synthase_dom"/>
</dbReference>
<feature type="active site" description="Proton acceptor; for dehydratase activity" evidence="12">
    <location>
        <position position="5133"/>
    </location>
</feature>
<dbReference type="InterPro" id="IPR013968">
    <property type="entry name" value="PKS_KR"/>
</dbReference>
<dbReference type="PROSITE" id="PS50075">
    <property type="entry name" value="CARRIER"/>
    <property type="match status" value="4"/>
</dbReference>
<feature type="domain" description="Carrier" evidence="14">
    <location>
        <begin position="925"/>
        <end position="1000"/>
    </location>
</feature>
<dbReference type="Pfam" id="PF00109">
    <property type="entry name" value="ketoacyl-synt"/>
    <property type="match status" value="4"/>
</dbReference>
<dbReference type="Gene3D" id="3.30.70.3290">
    <property type="match status" value="4"/>
</dbReference>
<dbReference type="GO" id="GO:0004312">
    <property type="term" value="F:fatty acid synthase activity"/>
    <property type="evidence" value="ECO:0007669"/>
    <property type="project" value="TreeGrafter"/>
</dbReference>
<feature type="domain" description="PKS/mFAS DH" evidence="16">
    <location>
        <begin position="1883"/>
        <end position="2139"/>
    </location>
</feature>
<dbReference type="CDD" id="cd08956">
    <property type="entry name" value="KR_3_FAS_SDR_x"/>
    <property type="match status" value="3"/>
</dbReference>
<evidence type="ECO:0000259" key="14">
    <source>
        <dbReference type="PROSITE" id="PS50075"/>
    </source>
</evidence>
<comment type="pathway">
    <text evidence="9">Antibiotic biosynthesis; erythromycin biosynthesis.</text>
</comment>
<proteinExistence type="predicted"/>
<feature type="active site" description="Proton acceptor; for dehydratase activity" evidence="12">
    <location>
        <position position="1915"/>
    </location>
</feature>
<feature type="active site" description="Proton donor; for dehydratase activity" evidence="12">
    <location>
        <position position="5274"/>
    </location>
</feature>
<dbReference type="SUPFAM" id="SSF53901">
    <property type="entry name" value="Thiolase-like"/>
    <property type="match status" value="4"/>
</dbReference>
<keyword evidence="18" id="KW-1185">Reference proteome</keyword>
<feature type="region of interest" description="N-terminal hotdog fold" evidence="12">
    <location>
        <begin position="5102"/>
        <end position="5214"/>
    </location>
</feature>
<dbReference type="Gene3D" id="3.40.50.720">
    <property type="entry name" value="NAD(P)-binding Rossmann-like Domain"/>
    <property type="match status" value="3"/>
</dbReference>
<dbReference type="PANTHER" id="PTHR43775">
    <property type="entry name" value="FATTY ACID SYNTHASE"/>
    <property type="match status" value="1"/>
</dbReference>
<dbReference type="InterPro" id="IPR014031">
    <property type="entry name" value="Ketoacyl_synth_C"/>
</dbReference>
<evidence type="ECO:0000256" key="5">
    <source>
        <dbReference type="ARBA" id="ARBA00023268"/>
    </source>
</evidence>
<dbReference type="FunFam" id="1.10.1200.10:FF:000007">
    <property type="entry name" value="Probable polyketide synthase pks17"/>
    <property type="match status" value="2"/>
</dbReference>
<dbReference type="Gene3D" id="3.10.129.110">
    <property type="entry name" value="Polyketide synthase dehydratase"/>
    <property type="match status" value="3"/>
</dbReference>
<evidence type="ECO:0000256" key="1">
    <source>
        <dbReference type="ARBA" id="ARBA00022450"/>
    </source>
</evidence>
<dbReference type="InterPro" id="IPR036736">
    <property type="entry name" value="ACP-like_sf"/>
</dbReference>
<dbReference type="SUPFAM" id="SSF47336">
    <property type="entry name" value="ACP-like"/>
    <property type="match status" value="4"/>
</dbReference>
<organism evidence="17 18">
    <name type="scientific">Saccharothrix syringae</name>
    <name type="common">Nocardiopsis syringae</name>
    <dbReference type="NCBI Taxonomy" id="103733"/>
    <lineage>
        <taxon>Bacteria</taxon>
        <taxon>Bacillati</taxon>
        <taxon>Actinomycetota</taxon>
        <taxon>Actinomycetes</taxon>
        <taxon>Pseudonocardiales</taxon>
        <taxon>Pseudonocardiaceae</taxon>
        <taxon>Saccharothrix</taxon>
    </lineage>
</organism>
<feature type="domain" description="Ketosynthase family 3 (KS3)" evidence="15">
    <location>
        <begin position="4248"/>
        <end position="4675"/>
    </location>
</feature>
<feature type="region of interest" description="N-terminal hotdog fold" evidence="12">
    <location>
        <begin position="3489"/>
        <end position="3610"/>
    </location>
</feature>
<evidence type="ECO:0000256" key="4">
    <source>
        <dbReference type="ARBA" id="ARBA00022737"/>
    </source>
</evidence>
<dbReference type="InterPro" id="IPR016039">
    <property type="entry name" value="Thiolase-like"/>
</dbReference>
<feature type="domain" description="Ketosynthase family 3 (KS3)" evidence="15">
    <location>
        <begin position="1012"/>
        <end position="1436"/>
    </location>
</feature>
<dbReference type="GO" id="GO:0006633">
    <property type="term" value="P:fatty acid biosynthetic process"/>
    <property type="evidence" value="ECO:0007669"/>
    <property type="project" value="InterPro"/>
</dbReference>
<dbReference type="Gene3D" id="3.40.366.10">
    <property type="entry name" value="Malonyl-Coenzyme A Acyl Carrier Protein, domain 2"/>
    <property type="match status" value="4"/>
</dbReference>
<dbReference type="KEGG" id="ssyi:EKG83_18775"/>
<comment type="subunit">
    <text evidence="10">Homodimer. Erythronolide synthase is composed of EryAI, EryAII and EryAIII multimodular (2 modules) polypeptides each coding for a functional synthase subunit which participates in 2 of the six FAS-like elongation steps required for formation of the polyketide. Module 1, 2, 3, 4, 5, and 6 participating in biosynthesis steps 1, 2, 3, 4, 5, and 6, respectively.</text>
</comment>
<evidence type="ECO:0000256" key="8">
    <source>
        <dbReference type="ARBA" id="ARBA00060158"/>
    </source>
</evidence>
<feature type="domain" description="Carrier" evidence="14">
    <location>
        <begin position="5757"/>
        <end position="5832"/>
    </location>
</feature>
<keyword evidence="4" id="KW-0677">Repeat</keyword>
<evidence type="ECO:0000256" key="7">
    <source>
        <dbReference type="ARBA" id="ARBA00052442"/>
    </source>
</evidence>
<keyword evidence="3" id="KW-0808">Transferase</keyword>
<evidence type="ECO:0000256" key="11">
    <source>
        <dbReference type="ARBA" id="ARBA00066981"/>
    </source>
</evidence>
<dbReference type="InterPro" id="IPR057326">
    <property type="entry name" value="KR_dom"/>
</dbReference>
<dbReference type="GO" id="GO:0031177">
    <property type="term" value="F:phosphopantetheine binding"/>
    <property type="evidence" value="ECO:0007669"/>
    <property type="project" value="InterPro"/>
</dbReference>
<evidence type="ECO:0000256" key="9">
    <source>
        <dbReference type="ARBA" id="ARBA00060622"/>
    </source>
</evidence>
<dbReference type="GO" id="GO:0047879">
    <property type="term" value="F:erythronolide synthase activity"/>
    <property type="evidence" value="ECO:0007669"/>
    <property type="project" value="UniProtKB-EC"/>
</dbReference>
<dbReference type="InterPro" id="IPR036291">
    <property type="entry name" value="NAD(P)-bd_dom_sf"/>
</dbReference>
<dbReference type="FunFam" id="3.40.366.10:FF:000002">
    <property type="entry name" value="Probable polyketide synthase 2"/>
    <property type="match status" value="2"/>
</dbReference>
<evidence type="ECO:0000256" key="6">
    <source>
        <dbReference type="ARBA" id="ARBA00023315"/>
    </source>
</evidence>
<dbReference type="Pfam" id="PF00550">
    <property type="entry name" value="PP-binding"/>
    <property type="match status" value="4"/>
</dbReference>
<dbReference type="PROSITE" id="PS52019">
    <property type="entry name" value="PKS_MFAS_DH"/>
    <property type="match status" value="3"/>
</dbReference>
<dbReference type="PROSITE" id="PS00012">
    <property type="entry name" value="PHOSPHOPANTETHEINE"/>
    <property type="match status" value="2"/>
</dbReference>
<sequence length="5905" mass="610633">MANERQTRDEEANAIAVVGLACRLPQAPDPAAFWALLRDGVDAVTEVPDDRWDLGGAADPRAHGITRGGFLDRVDAFDPAFFGISPREAVAVDPQQRLVLELAWEALEDARILPASLRDSDTGVFIGAIWDDYAALLARGGPGAIGPATLTGTNRGVLANRVSYLLGLRGPSLAVDSGQSSALVAVHAAVESLRRGESAVALAGGVNLNLIGESTIAAARFGGLSPTGRCHTFDARADGYVRGEGGGVVVLKPLAAALADGDPVYCVIRGSAVTNDGTTDGLTVPGREGQEAVLRAAYERAGVDPARVGYVELHGTGTRVGDPVEAAALGAVLGAVRDTPLPVGSAKTNVGHLEGAAGIVGLIKVALSLRHRELPPSLNFSTPNPAIPLDELRLRVQTGRSPLPEGAFVAGVSSFGMGGTNCHVVVTDAPAPAPHAAPRVTGPLPLVLSARGEDALRAQAERLLPLLGSAHPAELGRSLATTRTAFEDRAAVVAEDVEGFRRGLRALADGTPSPAVVRGTPTGGRVAFLFTGQGSQRVGMGRGLHAAEPVFAAAFDEVAAHLDPLLGRSLRDLVFSGSPGDLDRTEFTQPALFALEVALFRLLEHRGVRPDVLLGHSVGELAAAHVAGVLSLPDAARLVAARGRLMQALPAGGAMVAVEATEEEVRDRPAGVDLAAVNGPRAVVLSGDEDAVVAYAAGFAGRRTRRLAVSHAFHSARMEPMLAEFAEVARGLAYAAPVIPVVSNVTGALADVASADYWVEHVRAAVRFADGVRAAVGLGAGVFVEVGPDAVLTAMAREVAPDARLVPVLRRDRAEPVSVAAALGAAFTAGVAVDWDAVFPGVGTVELPTYAFQRQRYWPAEPTAARRVAAGAGGGLAGQGSASQGSAGQGPTGQGAAVQSAAGQGAASEAGAGSAAPRRPALDRAALLDLVRTTVAAVQGHADPATVDTRRTFKDLGFDSLTAVEFRDLLADATGLPLAGGLTYDHPTPDALVAHLLADTDHEPIATTTDPTEPIAVVGMACRYPGDVRSPEDLWRLVATGGDAVGEFPTDRGWDLDALYDPTPGTPGRTYARRGGFLTGAGEFDAAFFGVGPREATAMDPQQRLLLETSWEALERAGVDPAGLHGSATGVFVGLTAQDYGPRLHQPADGAEGYLLTGGTISVASGRIAYTLGLRGPAVTVDTACSSSLVALHLAIRSLRSGESGLALAGGAAVMATPGMFIEFSRQRGLSPDGRCKAFAAGADGTAWAEGVGVLVLERLSDARRNGHRVLAVLRGSAINSDGASNGLTAPNGPAQERVIRQALADAGLRPSDVDLVEAHGTGTALGDPIEAGAILATYGRDRVEPVRLGSLKSNIGHAQAAAGVGGVIKVIEAMRHGVMPRTLHVDAPSPHVDWASGAVELLTEAQEWPALDRPRRAAVSSFGISGTNAHVIVEQAEPEPEPTPVDAPHAVVPWVLSARDDEALRDLAGDLRRHAADLAPLDVAASLVARSRHDHRAVVLGGDRDALLAGLDAVAAGRGTTGVARPRRTAALFTGQGAQRVGMGVELRAAFPVFAAAFDEVAAELDRHLDVPLADVVGGAVPGLDETRYTQPALFAVEVALFRLLESFGVRPDFVAGHSIGEITAAHVAGALSLADAATLVTARGRLMQAARPGGAMLAIQATEAEVLPTLPDGVEVAAVNGPSSVVVAGDRDAVDAVAERWRDRRTRRLVVSHAFHSAHMDDVLDEFRAVAEGLDHREPGIPIVSALTGEPLGRPDADHWTRHVRAAVRFADAVTRLTALGVTAFLEVGPDAVLAGMAAETLGGDAATTALQRRGRSEVEAFTAGLAAAHVAGVEVDFSPLAAGGRRVDLPTYPFRRGHFWLAEPAAAGDARGLGLEPAAHPLLGAAVDLAGDAGTVLTGVLSARTHPWLADHAIAGAVIAPATAVLDLALSAGPVAELALEAPLPVGDQPLPVQLRVDGGSFALYARRDGEWTRHASGQLDDGRLHDGPGVPPERLPWPPPGEPVDLADAYDRLADLGYEYGPAFQGLVAAWRSGDDLYAEVSLDHDVTGWGVHPALLDAVLHPLVLALADDPARVRLPFGWSGARLHRAGAGGLRARLRATGTDSVSLLVSDDAGETVLSVDSLVLRPVARGAIGGGPRSLHEVRWSPVRPAAEPVWELVDDLPAEPADVVVVSPWDGTGPEAVHAATRRALGLVQRWLADERFAASRLVFLTRGAVAAAPGDPVPDLANAAVWGLVRTVESEHPGRVAVLDLDGEDVPAALLDLGEPQVAVRGGVALTPALAPLAVPVGAPSFGTGTALVTGGTSGLGALVAEHLVTAHGVRDLVLVSRRGHAPELAERLTGLGARVRVAACDVADRAAVADLVAGIPDLTAVVHAAGVLADATVQSLTEERLAAVLRPKVDAAWHLHELTGDLAAFVLFSSVSGVVGTAGQAGYAAANSFLDALAAHRRAAGLPAVSLAWGLWDAGMGATLAEADVERWARAGFRPIAPAEGLALFDAATAADQALVVPAHRRAAPRKRAAAPRLDTSPEALLALVRATAAAALGHEDAAAVAPDRAFREQGFDSLASVELRNRLGAATGLRLPATAVFDHPTPLALAEFLVGLAAGTSTAKAVAAHRADDEPIAIIGVACRYPGGVASPEDLWELVAGGVDAVGGFPVNRGWDLDALYHPDPAHTGTSYTREGGFLHDADLFDADFFGMSPREATATDPQQRLLLETAWQVFEHASIDPSSVRGSATGTFVGVMYDDYVSRLAAVPTEVEGHVLTGNTSSVVSGRLAYTFGLEGPAVTVDTACSSSLVALHLAAQALRGGECDLALAGGVTVMSGPSTFVEFSRQRGLSPDGRCKSFAASANGTGWSEGVGLLLVERLSDARRNGHRVLAVVRGSAVNQDGASNGLTAPNGPAQERVIRQALANAGLRPSDVDLVEAHGTGTTLGDPIEAQAVLATYGQDRSEPLRLGSLKSNIGHAQAAAGVGGVIKVIEAMRHGVMPRTLHVDEPSPHVDWTSGAVELLTEQREWPTLDRPRRAAVSSFGISGTNAHVIIEQPEPEPAREPAAGTGPWVLSGRDEEATRAQARRLAGFVAAHPELGAGDIGFSLATTRAALPHRAAVTGRDRDELLANLTAFGAGGPAVHGTAEGAGRLAFLFTGQGSQRVGMGLELRAADPVFAAAYDEVAGELDRHLALPLREVVAGEHGADALARTEYAQPALFALEVALFRLLEHHGVRPDALLGHSVGELAAAHVAGVLSLPDAAVLVTARGRLMQAARSGGAMAAVEATEDEVRAALPAGVEVAGVNGPRSTVVSGDEAGVDAAVAHWKAAGRRATRLKVGHAFHSAHMDPVLDEFRAVAAGLDLRAPAIPVVSNVTGVEATPEQLTSPDYWVDHLRGAVRFLDGVRHLAEAGVTEFLELGPDGVLTALVDGRSAAPLLRADRPEPESVAAALALRHVRGTALAWERVFPGAAPVELPPYEFRRSRYWLAAGGRSLLGRAVEHADRDEVTFTGRFSAATHPWLVDHAVRGTALVPAAALVELALAAGDEVGADTLAELTLHAPLAVPGSGSVDLQVAVAAPDASGVRPFTVHSRQGGGTWTRNASGALAAGTAPGTPLTEWPPAGEPVDLAGAYERLADAGYGYGPLFRGLTALWRSGEELFAVVRLPDDPAGFALHPALLDAALHPLALAATGVELPFAWSGVRLHATGARELRVRITPAGPGAVSLELADSTGAPVASVASLALRPVGEVSALPADSLFRLAWTPVPVTGRRNWPVLDRAADELPGGDAVVDFTGGGDDVVAAAHAAARDALRLVRRWVAEAPVGARLAFRTRGGPDDPAVATAWGLVRTAQQEHPGRFLLVDGDELPDTDEPQVLLRDGAALAPRLVRTTAGDPVALTGTVLVTGATGVLGALVARRLVTHHGVRSLLLVSRRGPAAAGAAELVAELRGAGAEVELVAADVADREAVAALLADVDLGAVVHTAGVLDDGTVESLTPERLAAVLRPKVDAAWVLHELTRDRDLAAFVLFSSITGLLGTAGQANYAAANAFLDALAGHRRSLGLPATSLAWGLWAGEGMGDALGDTDRARLARTGVAPLAVDAGLALFDAALAGEHAVLVPARLDLAELRDPPAVLRGLVRPKRRAATAVTEPRAVDPAALAGLVRAAVADVLGHSSAAAVDPARTFNDLGFDSLTGVELRNRLTAATGVRLPATLVFDHPSPAAVAELLRTELFGQDDVAPDEPVAAARADEPIAIVAMACRYPGGVTTPEELWRLVVEGRDAITGFPTDRGWDLDRLHDPDPDRPGTSYARHGGFLHDAADFDPEFFGLSPREALTTDPQHRLLLETTWEGLERAGIDPASLRGSRTGVFAGVMYNDYGARVHQAPSAPAGVEGYLVSGSAGSVASGRVAYTLGFEGPAVTVDTACSSSLVALHLAAQALRNGECDLAVAGGVTVMASPATFVEFSRQRGLSPDGRCKSFAAAADGTGWAEGAGVLLVERLSDARRNGHPVLAVLRGSAVNQDGASNGLTAPNGPSQQRVIRQALAVAGLRPSEVDLVEAHGTGTRLGDPIEAQALLATYGQDRAEPLRLGSIKSNIGHTQAAAGVAGVIKVVQAIRAGVLPRTLHVDEPTPEVDWSAGAVELLTEQREWPAVGRPRRAAVSSFGISGTNAHVIIEGVGEPAPVSGPAPAVVPWTLSARTAEAVREQARRLLGAVADADPADVAWALLDRARFEHRATVVGGDRDELLAGLAKLAGGGATDRAEPGALALLFSGQGSQRAGMGRELAAAFPVFADAFAEAVAAFDLPEGLFDDAEALARTEWTQPALFAVEVALFRLLESFGVRPDLLVGHSIGEIAAAHVAGVLSLADAATLVAARGRLMQALPPGGVMVAVRADEADVAPLLSGPVGIAAVNGPGSVVLSGAADAVEAVVAALGVKATRLRVSHAFHSPLVEPVLDEFRAVVERLEFHEPRLTVVSTVTGEPLTEAPTAEYWVRHVAATVRFADAVTAARGLGATRFVEVGPDGALSALVEGAVPVLRRDRPEPRAFVTALAGLDGVDWAPLLGARRNRVVLPTYPFQRERFWLDAPVGGDVRAAGLAEAGHPLLAAEVELPDGGLVLTGTLSARSHPWLADHALHGTPVVPGTALLDLALHAGARAGLPAVAELVLSAPLPVPPGGVAVQVRVADGRVEVHSRTDDGWHLHASGTLAEDTGTGDPLPWPPAGDPVDLTGLYDRLTDAGYGYGPAFRGLRAAWVDGDVVHAEVELDGGFPPLVDSLLHALLLDGGPVRLPFTWSDVRRRASGATRLRARLAPVGPESYELTAVDDAGEVVLSVGSLAVRPFTAAAPPLHALEWAEVPTGAPVAWLPHEERDRALPGDTVVFRAPAADAVHATAAALREWAADDRFDDVVLAVAIDDGLEHAAVRGLVRTARTEHPGRFRLVEGDPGRGLSAGLPEVAVRGDRAYAPRVVRIAPPDPGRTPDAGRTLDPDGTVLVTGATGRLGALVARRLVVEHGVRHLVLVGRRDADALRAELAGLGAEAVFVRAELPDGVAEALAAVPAEHPLTAVVHSAGVLDDGVLESLTPERFDAVLRVKADTARALHEATRDADLAAFVLFSSVAGLIGNAGQANYAAANTALDALAEHRRALGLPATSLAWGLWAGDGMGGEVDADRTRANTGVAALSEADGLALFDAALRSDRPVLVPAAFDTAALRALGERAPAVLRDLVPAPQAAPDRPTGRGFAERFAELPEEERATATWELVRGRVAEVLNHRPGTPLDPRRGLLELGLDSLTAVELRNRLGADTGLKLPSTVVFDHPTPGALAEHLRSELAARTAAAPPPVLAELDRVAASVAGLNGSQEARKLVAARLRELLREVDGAADDDLGVASDEDIFSIIDNELGIS</sequence>
<dbReference type="InterPro" id="IPR032821">
    <property type="entry name" value="PKS_assoc"/>
</dbReference>
<dbReference type="SUPFAM" id="SSF51735">
    <property type="entry name" value="NAD(P)-binding Rossmann-fold domains"/>
    <property type="match status" value="6"/>
</dbReference>